<dbReference type="CDD" id="cd00156">
    <property type="entry name" value="REC"/>
    <property type="match status" value="1"/>
</dbReference>
<dbReference type="SUPFAM" id="SSF52172">
    <property type="entry name" value="CheY-like"/>
    <property type="match status" value="2"/>
</dbReference>
<dbReference type="Pfam" id="PF00072">
    <property type="entry name" value="Response_reg"/>
    <property type="match status" value="2"/>
</dbReference>
<keyword evidence="7" id="KW-0175">Coiled coil</keyword>
<dbReference type="PROSITE" id="PS50110">
    <property type="entry name" value="RESPONSE_REGULATORY"/>
    <property type="match status" value="2"/>
</dbReference>
<dbReference type="SUPFAM" id="SSF47384">
    <property type="entry name" value="Homodimeric domain of signal transducing histidine kinase"/>
    <property type="match status" value="1"/>
</dbReference>
<dbReference type="GO" id="GO:0009927">
    <property type="term" value="F:histidine phosphotransfer kinase activity"/>
    <property type="evidence" value="ECO:0007669"/>
    <property type="project" value="TreeGrafter"/>
</dbReference>
<evidence type="ECO:0000256" key="5">
    <source>
        <dbReference type="ARBA" id="ARBA00022777"/>
    </source>
</evidence>
<evidence type="ECO:0000256" key="4">
    <source>
        <dbReference type="ARBA" id="ARBA00022679"/>
    </source>
</evidence>
<comment type="caution">
    <text evidence="10">The sequence shown here is derived from an EMBL/GenBank/DDBJ whole genome shotgun (WGS) entry which is preliminary data.</text>
</comment>
<dbReference type="SUPFAM" id="SSF55874">
    <property type="entry name" value="ATPase domain of HSP90 chaperone/DNA topoisomerase II/histidine kinase"/>
    <property type="match status" value="1"/>
</dbReference>
<dbReference type="SMART" id="SM00387">
    <property type="entry name" value="HATPase_c"/>
    <property type="match status" value="1"/>
</dbReference>
<evidence type="ECO:0000256" key="1">
    <source>
        <dbReference type="ARBA" id="ARBA00000085"/>
    </source>
</evidence>
<dbReference type="Proteomes" id="UP000697710">
    <property type="component" value="Unassembled WGS sequence"/>
</dbReference>
<comment type="catalytic activity">
    <reaction evidence="1">
        <text>ATP + protein L-histidine = ADP + protein N-phospho-L-histidine.</text>
        <dbReference type="EC" id="2.7.13.3"/>
    </reaction>
</comment>
<dbReference type="InterPro" id="IPR003661">
    <property type="entry name" value="HisK_dim/P_dom"/>
</dbReference>
<feature type="coiled-coil region" evidence="7">
    <location>
        <begin position="122"/>
        <end position="149"/>
    </location>
</feature>
<dbReference type="Gene3D" id="3.40.50.2300">
    <property type="match status" value="2"/>
</dbReference>
<dbReference type="Pfam" id="PF02518">
    <property type="entry name" value="HATPase_c"/>
    <property type="match status" value="1"/>
</dbReference>
<feature type="modified residue" description="4-aspartylphosphate" evidence="6">
    <location>
        <position position="58"/>
    </location>
</feature>
<organism evidence="10 11">
    <name type="scientific">Eiseniibacteriota bacterium</name>
    <dbReference type="NCBI Taxonomy" id="2212470"/>
    <lineage>
        <taxon>Bacteria</taxon>
        <taxon>Candidatus Eiseniibacteriota</taxon>
    </lineage>
</organism>
<dbReference type="InterPro" id="IPR003594">
    <property type="entry name" value="HATPase_dom"/>
</dbReference>
<evidence type="ECO:0000256" key="6">
    <source>
        <dbReference type="PROSITE-ProRule" id="PRU00169"/>
    </source>
</evidence>
<evidence type="ECO:0000259" key="9">
    <source>
        <dbReference type="PROSITE" id="PS50110"/>
    </source>
</evidence>
<dbReference type="PROSITE" id="PS50109">
    <property type="entry name" value="HIS_KIN"/>
    <property type="match status" value="1"/>
</dbReference>
<name>A0A956M3D7_UNCEI</name>
<dbReference type="EC" id="2.7.13.3" evidence="2"/>
<dbReference type="InterPro" id="IPR004358">
    <property type="entry name" value="Sig_transdc_His_kin-like_C"/>
</dbReference>
<dbReference type="GO" id="GO:0005886">
    <property type="term" value="C:plasma membrane"/>
    <property type="evidence" value="ECO:0007669"/>
    <property type="project" value="TreeGrafter"/>
</dbReference>
<evidence type="ECO:0000256" key="3">
    <source>
        <dbReference type="ARBA" id="ARBA00022553"/>
    </source>
</evidence>
<evidence type="ECO:0000259" key="8">
    <source>
        <dbReference type="PROSITE" id="PS50109"/>
    </source>
</evidence>
<evidence type="ECO:0000313" key="11">
    <source>
        <dbReference type="Proteomes" id="UP000697710"/>
    </source>
</evidence>
<dbReference type="SMART" id="SM00448">
    <property type="entry name" value="REC"/>
    <property type="match status" value="2"/>
</dbReference>
<dbReference type="CDD" id="cd16922">
    <property type="entry name" value="HATPase_EvgS-ArcB-TorS-like"/>
    <property type="match status" value="1"/>
</dbReference>
<dbReference type="CDD" id="cd17546">
    <property type="entry name" value="REC_hyHK_CKI1_RcsC-like"/>
    <property type="match status" value="1"/>
</dbReference>
<dbReference type="FunFam" id="3.30.565.10:FF:000010">
    <property type="entry name" value="Sensor histidine kinase RcsC"/>
    <property type="match status" value="1"/>
</dbReference>
<feature type="modified residue" description="4-aspartylphosphate" evidence="6">
    <location>
        <position position="465"/>
    </location>
</feature>
<dbReference type="Gene3D" id="1.10.287.130">
    <property type="match status" value="1"/>
</dbReference>
<feature type="domain" description="Response regulatory" evidence="9">
    <location>
        <begin position="414"/>
        <end position="509"/>
    </location>
</feature>
<proteinExistence type="predicted"/>
<dbReference type="Pfam" id="PF00512">
    <property type="entry name" value="HisKA"/>
    <property type="match status" value="1"/>
</dbReference>
<reference evidence="10" key="2">
    <citation type="journal article" date="2021" name="Microbiome">
        <title>Successional dynamics and alternative stable states in a saline activated sludge microbial community over 9 years.</title>
        <authorList>
            <person name="Wang Y."/>
            <person name="Ye J."/>
            <person name="Ju F."/>
            <person name="Liu L."/>
            <person name="Boyd J.A."/>
            <person name="Deng Y."/>
            <person name="Parks D.H."/>
            <person name="Jiang X."/>
            <person name="Yin X."/>
            <person name="Woodcroft B.J."/>
            <person name="Tyson G.W."/>
            <person name="Hugenholtz P."/>
            <person name="Polz M.F."/>
            <person name="Zhang T."/>
        </authorList>
    </citation>
    <scope>NUCLEOTIDE SEQUENCE</scope>
    <source>
        <strain evidence="10">HKST-UBA01</strain>
    </source>
</reference>
<keyword evidence="4" id="KW-0808">Transferase</keyword>
<reference evidence="10" key="1">
    <citation type="submission" date="2020-04" db="EMBL/GenBank/DDBJ databases">
        <authorList>
            <person name="Zhang T."/>
        </authorList>
    </citation>
    <scope>NUCLEOTIDE SEQUENCE</scope>
    <source>
        <strain evidence="10">HKST-UBA01</strain>
    </source>
</reference>
<accession>A0A956M3D7</accession>
<dbReference type="InterPro" id="IPR005467">
    <property type="entry name" value="His_kinase_dom"/>
</dbReference>
<protein>
    <recommendedName>
        <fullName evidence="2">histidine kinase</fullName>
        <ecNumber evidence="2">2.7.13.3</ecNumber>
    </recommendedName>
</protein>
<dbReference type="PANTHER" id="PTHR43047">
    <property type="entry name" value="TWO-COMPONENT HISTIDINE PROTEIN KINASE"/>
    <property type="match status" value="1"/>
</dbReference>
<dbReference type="InterPro" id="IPR001789">
    <property type="entry name" value="Sig_transdc_resp-reg_receiver"/>
</dbReference>
<feature type="domain" description="Histidine kinase" evidence="8">
    <location>
        <begin position="163"/>
        <end position="384"/>
    </location>
</feature>
<dbReference type="InterPro" id="IPR036890">
    <property type="entry name" value="HATPase_C_sf"/>
</dbReference>
<dbReference type="InterPro" id="IPR036097">
    <property type="entry name" value="HisK_dim/P_sf"/>
</dbReference>
<gene>
    <name evidence="10" type="ORF">KC729_17120</name>
</gene>
<dbReference type="CDD" id="cd00082">
    <property type="entry name" value="HisKA"/>
    <property type="match status" value="1"/>
</dbReference>
<keyword evidence="5" id="KW-0418">Kinase</keyword>
<sequence length="509" mass="55196">MDIRTILCVEDQDFDAESLHRNLRRVLTADLAFHHARSLTSAREFLNREDRIEALFVDLEIDGSSGLELVRERRRAGDLRPMIMVTGHGDEAIAAACLKAGADDYLPKSHLGPATIRRALTHAQSERERRTAQEQLRQQKRHLEDLLVLAEQGARAKAAFLANVTHELRTPLTAILGSAESLLEDRLSDAERMTALQAISTGGKHLLSLISDVLDLSKSEAGALEVSPEVVEVAQIVRDLDLQMRPLIEGKGLRFEIVVADDTPRSVITDGLRFRQVLINLLGNAAKFTTRGSVLLTVSLDESLAEPRLAVAVSDSGLGMSERRLERIFEPFVQADSSISRNHGGTGLGLSITRELVALLGGDISVASQLGRGSTFRVRVPVGGVPTGVPRQRGATGMDVLGPTDLATRRWRGGALVIDDSGVARKIAVRLLRQQGFDVVEAGSAIEGLDRFTEMDGTCRLVLVDLQMPRVDGAETARRFRDRGYGGALVAMSASPSYEEIALAAGCDA</sequence>
<feature type="non-terminal residue" evidence="10">
    <location>
        <position position="509"/>
    </location>
</feature>
<evidence type="ECO:0000313" key="10">
    <source>
        <dbReference type="EMBL" id="MCA9729412.1"/>
    </source>
</evidence>
<feature type="domain" description="Response regulatory" evidence="9">
    <location>
        <begin position="5"/>
        <end position="123"/>
    </location>
</feature>
<dbReference type="EMBL" id="JAGQHR010000684">
    <property type="protein sequence ID" value="MCA9729412.1"/>
    <property type="molecule type" value="Genomic_DNA"/>
</dbReference>
<dbReference type="Gene3D" id="3.30.565.10">
    <property type="entry name" value="Histidine kinase-like ATPase, C-terminal domain"/>
    <property type="match status" value="1"/>
</dbReference>
<dbReference type="AlphaFoldDB" id="A0A956M3D7"/>
<dbReference type="PANTHER" id="PTHR43047:SF72">
    <property type="entry name" value="OSMOSENSING HISTIDINE PROTEIN KINASE SLN1"/>
    <property type="match status" value="1"/>
</dbReference>
<evidence type="ECO:0000256" key="7">
    <source>
        <dbReference type="SAM" id="Coils"/>
    </source>
</evidence>
<dbReference type="PRINTS" id="PR00344">
    <property type="entry name" value="BCTRLSENSOR"/>
</dbReference>
<evidence type="ECO:0000256" key="2">
    <source>
        <dbReference type="ARBA" id="ARBA00012438"/>
    </source>
</evidence>
<dbReference type="InterPro" id="IPR011006">
    <property type="entry name" value="CheY-like_superfamily"/>
</dbReference>
<dbReference type="GO" id="GO:0000155">
    <property type="term" value="F:phosphorelay sensor kinase activity"/>
    <property type="evidence" value="ECO:0007669"/>
    <property type="project" value="InterPro"/>
</dbReference>
<keyword evidence="3 6" id="KW-0597">Phosphoprotein</keyword>
<dbReference type="SMART" id="SM00388">
    <property type="entry name" value="HisKA"/>
    <property type="match status" value="1"/>
</dbReference>